<feature type="transmembrane region" description="Helical" evidence="8">
    <location>
        <begin position="204"/>
        <end position="229"/>
    </location>
</feature>
<keyword evidence="2 7" id="KW-0768">Sushi</keyword>
<dbReference type="OMA" id="DHHDNNT"/>
<dbReference type="InterPro" id="IPR035976">
    <property type="entry name" value="Sushi/SCR/CCP_sf"/>
</dbReference>
<evidence type="ECO:0000259" key="11">
    <source>
        <dbReference type="PROSITE" id="PS51390"/>
    </source>
</evidence>
<dbReference type="Gene3D" id="2.60.40.10">
    <property type="entry name" value="Immunoglobulins"/>
    <property type="match status" value="1"/>
</dbReference>
<keyword evidence="3" id="KW-0677">Repeat</keyword>
<feature type="domain" description="Ig-like" evidence="9">
    <location>
        <begin position="1392"/>
        <end position="1490"/>
    </location>
</feature>
<feature type="domain" description="Sushi" evidence="10">
    <location>
        <begin position="537"/>
        <end position="594"/>
    </location>
</feature>
<evidence type="ECO:0000256" key="1">
    <source>
        <dbReference type="ARBA" id="ARBA00004370"/>
    </source>
</evidence>
<reference evidence="12" key="1">
    <citation type="submission" date="2022-12" db="EMBL/GenBank/DDBJ databases">
        <title>Genome assemblies of Blomia tropicalis.</title>
        <authorList>
            <person name="Cui Y."/>
        </authorList>
    </citation>
    <scope>NUCLEOTIDE SEQUENCE</scope>
    <source>
        <tissue evidence="12">Adult mites</tissue>
    </source>
</reference>
<name>A0A9Q0MES4_BLOTA</name>
<feature type="domain" description="WAP" evidence="11">
    <location>
        <begin position="360"/>
        <end position="410"/>
    </location>
</feature>
<comment type="caution">
    <text evidence="12">The sequence shown here is derived from an EMBL/GenBank/DDBJ whole genome shotgun (WGS) entry which is preliminary data.</text>
</comment>
<dbReference type="Proteomes" id="UP001142055">
    <property type="component" value="Chromosome 1"/>
</dbReference>
<proteinExistence type="predicted"/>
<dbReference type="PROSITE" id="PS51390">
    <property type="entry name" value="WAP"/>
    <property type="match status" value="1"/>
</dbReference>
<evidence type="ECO:0000259" key="9">
    <source>
        <dbReference type="PROSITE" id="PS50835"/>
    </source>
</evidence>
<sequence>MSNQLVSIIWNLLIIGFSWNTFYESTTSTTSENVNQPIETKANNQSDLNGTQFLGRDSFSPLINYLRFCSLLVYFIFSYVLNIHLSIISCPLLKLCQQNIFPLITRHVEYVVSVRIVIIQSILVFILSCLFQLLLYLHFNEMLYARWAENVFNLYSLSAPLAIIAYVNGCLSNTINESGRRGQLLSHIRLLARLATIMNRFNELISVAIIIVIFNSTVVTTISWTLLVIEPESSFHISVIGAAVYTSVIIGLVLLATNTNETSRRVTFDVFYKQFVQATCNDQFIGQNIVNQSSSVVSSHLLLIEKLEQSLLLRPYDDQDEEEERDENGNIIISNAIYTTDDDDIIDESINGRTNQSQLAINDEAQCPRNREQAIARKCLRKCNSDEDCISNRKRCLCDGLCGWSCVRPDMICDVPAKIANGRFIMNNGNFFNSKIIYECDLGYYHFGLRERICQGDGTWSDLAPECKTRPLCGAPPEMPHSKHSLVDSNEMEFELNTTVQYKCFNGYELDGSPEAICLHRNNTSNWQGPNFRCIPLPCGDPGEIENGYRQITGYVFSSTVNYYCNVGHILSGRALRECQTNGQWSGDLPTCQPVKCAQPDDPKNGRAFYEKYTFGSSVTYQCKPGYQLHGPANRTCGADKRWTDDDPVCKIIDCGPLTRMPNGYIEATSTTIGSTIRFFCLDGMVYDGTFNTSTCTSSGQWEPFPFPNCLSPCRVPKIENGKVLKLEPMTIVPHGYQINTTCIPDYEFNNQDQEYKMIECYNGTWSESPECTPARCRSLPIRPKHGIVVAPKTDHGMRAYFKCRDGYVLEGSNRTFCNFGRWNISSPQCGQVYCPFPGYIDNGKVLLIGHMGMYDYRPYVKRVGNNKQIMYECDKGYYIVDGPPGATCVDGIWSPPTMPRCERFYHPKLMRWSRSLRRNKHPTISNTNVEIMARNRRRHKRGHQVVTSKLKVSCLNLPEKAWTKISIIKMGRETAASLATNHSSNDTYPHGTKIKLQCEDGYVLSNPNRTVIKCAKGRWKPELPNCDPASCLTPTIVNGRFRMIPNQLKGRRKNKPSSQTSLDPGQMVKHGSQIELICDHGYQHGLSSSNMKRHAILLKCSLGSWDSFSSSAAQCTPIGCRLPIIENGGYLNGHEPHQMIKHGSIVKYSCDPKYKRSIESSIKQADDGASDLKCINENALHYFQNQLMNRQDRLISIVQFDSKEAIINESTMPFRYEHGTEIIFRCVTFANAPQPKMERFVDSTISMDQSSIINVSMSQPERNTWVIRCENGNWNGRSFECDEEHQTLEMLSSGISQQSNVNQLNMKSCLFRSNDPNVWIFDSSSQKQIANWSQPLPHDTMIYIRCRDIGKYRLTGPKESVCRNGRWTNDDVEPKCDALNQDFDYDPEKPPTIIFKYQHGPIAQTGNGKLLVYPGTILHMDCLWIRKHGTPHWSWSHQGRPSPYMQGWSTDSADFSSSLEFRLTIFLSKEQDSGVYTCQTPKSHSHSVEIQVKAVHCPDLNDKSSLVRVTVATGIGDRFNSEVQFNCPMGTTLIGSSTAICLPSGQWSNSIPTCVVTECPNLTDLSKYPHLVASAANNDSISNDLRTMPAEMQLSGEPNSIGSIVVFTCPKGFGLQGSNHELRCTESGQWSGMVPYCQEVRCPTPIIPENGFIEGAGVVLTSNGGGNSDNDYNDDDQHVRVDSSHLYYAGDIVQLQCRNGYMLDGNTISICQETGRWSVSGAKCIPACNYPGVNHGLRLISEARFHYRLDSIIEFECTDGYELRGNAAIKCIGSGQWSGSIPDCVAIS</sequence>
<dbReference type="InterPro" id="IPR000436">
    <property type="entry name" value="Sushi_SCR_CCP_dom"/>
</dbReference>
<feature type="domain" description="Sushi" evidence="10">
    <location>
        <begin position="953"/>
        <end position="1029"/>
    </location>
</feature>
<dbReference type="PROSITE" id="PS50835">
    <property type="entry name" value="IG_LIKE"/>
    <property type="match status" value="1"/>
</dbReference>
<dbReference type="Gene3D" id="2.10.70.10">
    <property type="entry name" value="Complement Module, domain 1"/>
    <property type="match status" value="14"/>
</dbReference>
<feature type="disulfide bond" evidence="7">
    <location>
        <begin position="565"/>
        <end position="592"/>
    </location>
</feature>
<accession>A0A9Q0MES4</accession>
<evidence type="ECO:0000256" key="5">
    <source>
        <dbReference type="ARBA" id="ARBA00023157"/>
    </source>
</evidence>
<dbReference type="EMBL" id="JAPWDV010000001">
    <property type="protein sequence ID" value="KAJ6223082.1"/>
    <property type="molecule type" value="Genomic_DNA"/>
</dbReference>
<dbReference type="InterPro" id="IPR007110">
    <property type="entry name" value="Ig-like_dom"/>
</dbReference>
<protein>
    <submittedName>
        <fullName evidence="12">Uncharacterized protein</fullName>
    </submittedName>
</protein>
<evidence type="ECO:0000259" key="10">
    <source>
        <dbReference type="PROSITE" id="PS50923"/>
    </source>
</evidence>
<feature type="transmembrane region" description="Helical" evidence="8">
    <location>
        <begin position="114"/>
        <end position="139"/>
    </location>
</feature>
<keyword evidence="5 7" id="KW-1015">Disulfide bond</keyword>
<feature type="transmembrane region" description="Helical" evidence="8">
    <location>
        <begin position="5"/>
        <end position="23"/>
    </location>
</feature>
<feature type="disulfide bond" evidence="7">
    <location>
        <begin position="440"/>
        <end position="467"/>
    </location>
</feature>
<feature type="domain" description="Sushi" evidence="10">
    <location>
        <begin position="471"/>
        <end position="536"/>
    </location>
</feature>
<comment type="caution">
    <text evidence="7">Lacks conserved residue(s) required for the propagation of feature annotation.</text>
</comment>
<evidence type="ECO:0000313" key="13">
    <source>
        <dbReference type="Proteomes" id="UP001142055"/>
    </source>
</evidence>
<feature type="domain" description="Sushi" evidence="10">
    <location>
        <begin position="775"/>
        <end position="832"/>
    </location>
</feature>
<feature type="domain" description="Sushi" evidence="10">
    <location>
        <begin position="595"/>
        <end position="652"/>
    </location>
</feature>
<feature type="domain" description="Sushi" evidence="10">
    <location>
        <begin position="653"/>
        <end position="712"/>
    </location>
</feature>
<feature type="domain" description="Sushi" evidence="10">
    <location>
        <begin position="1496"/>
        <end position="1557"/>
    </location>
</feature>
<feature type="disulfide bond" evidence="7">
    <location>
        <begin position="1758"/>
        <end position="1785"/>
    </location>
</feature>
<feature type="transmembrane region" description="Helical" evidence="8">
    <location>
        <begin position="235"/>
        <end position="255"/>
    </location>
</feature>
<dbReference type="SUPFAM" id="SSF48726">
    <property type="entry name" value="Immunoglobulin"/>
    <property type="match status" value="1"/>
</dbReference>
<dbReference type="GO" id="GO:0016020">
    <property type="term" value="C:membrane"/>
    <property type="evidence" value="ECO:0007669"/>
    <property type="project" value="UniProtKB-SubCell"/>
</dbReference>
<evidence type="ECO:0000256" key="8">
    <source>
        <dbReference type="SAM" id="Phobius"/>
    </source>
</evidence>
<evidence type="ECO:0000256" key="4">
    <source>
        <dbReference type="ARBA" id="ARBA00023136"/>
    </source>
</evidence>
<feature type="domain" description="Sushi" evidence="10">
    <location>
        <begin position="1727"/>
        <end position="1787"/>
    </location>
</feature>
<evidence type="ECO:0000256" key="3">
    <source>
        <dbReference type="ARBA" id="ARBA00022737"/>
    </source>
</evidence>
<dbReference type="GO" id="GO:0030414">
    <property type="term" value="F:peptidase inhibitor activity"/>
    <property type="evidence" value="ECO:0007669"/>
    <property type="project" value="InterPro"/>
</dbReference>
<dbReference type="GO" id="GO:0005576">
    <property type="term" value="C:extracellular region"/>
    <property type="evidence" value="ECO:0007669"/>
    <property type="project" value="InterPro"/>
</dbReference>
<keyword evidence="8" id="KW-1133">Transmembrane helix</keyword>
<feature type="disulfide bond" evidence="7">
    <location>
        <begin position="623"/>
        <end position="650"/>
    </location>
</feature>
<dbReference type="PANTHER" id="PTHR19325">
    <property type="entry name" value="COMPLEMENT COMPONENT-RELATED SUSHI DOMAIN-CONTAINING"/>
    <property type="match status" value="1"/>
</dbReference>
<feature type="domain" description="Sushi" evidence="10">
    <location>
        <begin position="1558"/>
        <end position="1640"/>
    </location>
</feature>
<dbReference type="CDD" id="cd00033">
    <property type="entry name" value="CCP"/>
    <property type="match status" value="12"/>
</dbReference>
<dbReference type="FunFam" id="2.10.70.10:FF:000011">
    <property type="entry name" value="CUB and sushi domain-containing protein 3 isoform A"/>
    <property type="match status" value="1"/>
</dbReference>
<evidence type="ECO:0000256" key="7">
    <source>
        <dbReference type="PROSITE-ProRule" id="PRU00302"/>
    </source>
</evidence>
<dbReference type="Pfam" id="PF00084">
    <property type="entry name" value="Sushi"/>
    <property type="match status" value="12"/>
</dbReference>
<dbReference type="SUPFAM" id="SSF57535">
    <property type="entry name" value="Complement control module/SCR domain"/>
    <property type="match status" value="13"/>
</dbReference>
<feature type="disulfide bond" evidence="7">
    <location>
        <begin position="1528"/>
        <end position="1555"/>
    </location>
</feature>
<dbReference type="InterPro" id="IPR008197">
    <property type="entry name" value="WAP_dom"/>
</dbReference>
<keyword evidence="8" id="KW-0812">Transmembrane</keyword>
<dbReference type="SMART" id="SM00032">
    <property type="entry name" value="CCP"/>
    <property type="match status" value="15"/>
</dbReference>
<gene>
    <name evidence="12" type="ORF">RDWZM_001627</name>
</gene>
<feature type="domain" description="Sushi" evidence="10">
    <location>
        <begin position="1308"/>
        <end position="1379"/>
    </location>
</feature>
<keyword evidence="6" id="KW-0325">Glycoprotein</keyword>
<keyword evidence="13" id="KW-1185">Reference proteome</keyword>
<feature type="disulfide bond" evidence="7">
    <location>
        <begin position="1729"/>
        <end position="1772"/>
    </location>
</feature>
<feature type="domain" description="Sushi" evidence="10">
    <location>
        <begin position="833"/>
        <end position="904"/>
    </location>
</feature>
<feature type="transmembrane region" description="Helical" evidence="8">
    <location>
        <begin position="71"/>
        <end position="93"/>
    </location>
</feature>
<organism evidence="12 13">
    <name type="scientific">Blomia tropicalis</name>
    <name type="common">Mite</name>
    <dbReference type="NCBI Taxonomy" id="40697"/>
    <lineage>
        <taxon>Eukaryota</taxon>
        <taxon>Metazoa</taxon>
        <taxon>Ecdysozoa</taxon>
        <taxon>Arthropoda</taxon>
        <taxon>Chelicerata</taxon>
        <taxon>Arachnida</taxon>
        <taxon>Acari</taxon>
        <taxon>Acariformes</taxon>
        <taxon>Sarcoptiformes</taxon>
        <taxon>Astigmata</taxon>
        <taxon>Glycyphagoidea</taxon>
        <taxon>Echimyopodidae</taxon>
        <taxon>Blomia</taxon>
    </lineage>
</organism>
<dbReference type="InterPro" id="IPR013783">
    <property type="entry name" value="Ig-like_fold"/>
</dbReference>
<evidence type="ECO:0000256" key="2">
    <source>
        <dbReference type="ARBA" id="ARBA00022659"/>
    </source>
</evidence>
<dbReference type="InterPro" id="IPR036179">
    <property type="entry name" value="Ig-like_dom_sf"/>
</dbReference>
<evidence type="ECO:0000313" key="12">
    <source>
        <dbReference type="EMBL" id="KAJ6223082.1"/>
    </source>
</evidence>
<dbReference type="PANTHER" id="PTHR19325:SF555">
    <property type="entry name" value="HIG-ANCHORING SCAFFOLD PROTEIN, ISOFORM G"/>
    <property type="match status" value="1"/>
</dbReference>
<keyword evidence="4 8" id="KW-0472">Membrane</keyword>
<feature type="domain" description="Sushi" evidence="10">
    <location>
        <begin position="411"/>
        <end position="469"/>
    </location>
</feature>
<comment type="subcellular location">
    <subcellularLocation>
        <location evidence="1">Membrane</location>
    </subcellularLocation>
</comment>
<dbReference type="InterPro" id="IPR050350">
    <property type="entry name" value="Compl-Cell_Adhes-Reg"/>
</dbReference>
<dbReference type="PROSITE" id="PS50923">
    <property type="entry name" value="SUSHI"/>
    <property type="match status" value="12"/>
</dbReference>
<evidence type="ECO:0000256" key="6">
    <source>
        <dbReference type="ARBA" id="ARBA00023180"/>
    </source>
</evidence>